<comment type="caution">
    <text evidence="2">The sequence shown here is derived from an EMBL/GenBank/DDBJ whole genome shotgun (WGS) entry which is preliminary data.</text>
</comment>
<gene>
    <name evidence="2" type="ORF">NEMBOFW57_004801</name>
</gene>
<dbReference type="AlphaFoldDB" id="A0AAD4HZL8"/>
<evidence type="ECO:0000256" key="1">
    <source>
        <dbReference type="SAM" id="Phobius"/>
    </source>
</evidence>
<proteinExistence type="predicted"/>
<feature type="transmembrane region" description="Helical" evidence="1">
    <location>
        <begin position="6"/>
        <end position="27"/>
    </location>
</feature>
<keyword evidence="1" id="KW-0472">Membrane</keyword>
<protein>
    <submittedName>
        <fullName evidence="2">Uncharacterized protein</fullName>
    </submittedName>
</protein>
<keyword evidence="1" id="KW-0812">Transmembrane</keyword>
<evidence type="ECO:0000313" key="3">
    <source>
        <dbReference type="Proteomes" id="UP001197093"/>
    </source>
</evidence>
<evidence type="ECO:0000313" key="2">
    <source>
        <dbReference type="EMBL" id="KAG7288450.1"/>
    </source>
</evidence>
<dbReference type="Proteomes" id="UP001197093">
    <property type="component" value="Unassembled WGS sequence"/>
</dbReference>
<keyword evidence="3" id="KW-1185">Reference proteome</keyword>
<reference evidence="2" key="1">
    <citation type="submission" date="2023-02" db="EMBL/GenBank/DDBJ databases">
        <authorList>
            <person name="Palmer J.M."/>
        </authorList>
    </citation>
    <scope>NUCLEOTIDE SEQUENCE</scope>
    <source>
        <strain evidence="2">FW57</strain>
    </source>
</reference>
<name>A0AAD4HZL8_9PEZI</name>
<accession>A0AAD4HZL8</accession>
<dbReference type="EMBL" id="JAHCVI010000002">
    <property type="protein sequence ID" value="KAG7288450.1"/>
    <property type="molecule type" value="Genomic_DNA"/>
</dbReference>
<sequence>MGGCKGGSGGGITLSVGVLGNWVLLLMSVRRMEGGRLDGRDSVKMLAGLEKPASNDCRSLRGVGVPGLEPCGDGIRSRS</sequence>
<organism evidence="2 3">
    <name type="scientific">Staphylotrichum longicolle</name>
    <dbReference type="NCBI Taxonomy" id="669026"/>
    <lineage>
        <taxon>Eukaryota</taxon>
        <taxon>Fungi</taxon>
        <taxon>Dikarya</taxon>
        <taxon>Ascomycota</taxon>
        <taxon>Pezizomycotina</taxon>
        <taxon>Sordariomycetes</taxon>
        <taxon>Sordariomycetidae</taxon>
        <taxon>Sordariales</taxon>
        <taxon>Chaetomiaceae</taxon>
        <taxon>Staphylotrichum</taxon>
    </lineage>
</organism>
<keyword evidence="1" id="KW-1133">Transmembrane helix</keyword>